<dbReference type="GO" id="GO:0061503">
    <property type="term" value="F:tRNA threonylcarbamoyladenosine dehydratase"/>
    <property type="evidence" value="ECO:0007669"/>
    <property type="project" value="TreeGrafter"/>
</dbReference>
<dbReference type="PANTHER" id="PTHR43267">
    <property type="entry name" value="TRNA THREONYLCARBAMOYLADENOSINE DEHYDRATASE"/>
    <property type="match status" value="1"/>
</dbReference>
<reference evidence="2 3" key="2">
    <citation type="journal article" date="2009" name="PLoS ONE">
        <title>The photosynthetic apparatus and its regulation in the aerobic gammaproteobacterium Congregibacter litoralis gen. nov., sp. nov.</title>
        <authorList>
            <person name="Spring S."/>
            <person name="Lunsdorf H."/>
            <person name="Fuchs B.M."/>
            <person name="Tindall B.J."/>
        </authorList>
    </citation>
    <scope>NUCLEOTIDE SEQUENCE [LARGE SCALE GENOMIC DNA]</scope>
    <source>
        <strain evidence="2">KT71</strain>
    </source>
</reference>
<dbReference type="InterPro" id="IPR000594">
    <property type="entry name" value="ThiF_NAD_FAD-bd"/>
</dbReference>
<keyword evidence="3" id="KW-1185">Reference proteome</keyword>
<dbReference type="STRING" id="314285.KT71_09982"/>
<dbReference type="SUPFAM" id="SSF69572">
    <property type="entry name" value="Activating enzymes of the ubiquitin-like proteins"/>
    <property type="match status" value="1"/>
</dbReference>
<accession>A4A577</accession>
<dbReference type="InterPro" id="IPR035985">
    <property type="entry name" value="Ubiquitin-activating_enz"/>
</dbReference>
<dbReference type="Pfam" id="PF00899">
    <property type="entry name" value="ThiF"/>
    <property type="match status" value="1"/>
</dbReference>
<reference evidence="2 3" key="1">
    <citation type="journal article" date="2007" name="Proc. Natl. Acad. Sci. U.S.A.">
        <title>Characterization of a marine gammaproteobacterium capable of aerobic anoxygenic photosynthesis.</title>
        <authorList>
            <person name="Fuchs B.M."/>
            <person name="Spring S."/>
            <person name="Teeling H."/>
            <person name="Quast C."/>
            <person name="Wulf J."/>
            <person name="Schattenhofer M."/>
            <person name="Yan S."/>
            <person name="Ferriera S."/>
            <person name="Johnson J."/>
            <person name="Glockner F.O."/>
            <person name="Amann R."/>
        </authorList>
    </citation>
    <scope>NUCLEOTIDE SEQUENCE [LARGE SCALE GENOMIC DNA]</scope>
    <source>
        <strain evidence="2">KT71</strain>
    </source>
</reference>
<dbReference type="InterPro" id="IPR045886">
    <property type="entry name" value="ThiF/MoeB/HesA"/>
</dbReference>
<dbReference type="HOGENOM" id="CLU_013325_3_0_6"/>
<feature type="domain" description="THIF-type NAD/FAD binding fold" evidence="1">
    <location>
        <begin position="12"/>
        <end position="272"/>
    </location>
</feature>
<dbReference type="Gene3D" id="3.40.50.720">
    <property type="entry name" value="NAD(P)-binding Rossmann-like Domain"/>
    <property type="match status" value="1"/>
</dbReference>
<dbReference type="EMBL" id="AAOA02000003">
    <property type="protein sequence ID" value="EAQ98948.1"/>
    <property type="molecule type" value="Genomic_DNA"/>
</dbReference>
<comment type="caution">
    <text evidence="2">The sequence shown here is derived from an EMBL/GenBank/DDBJ whole genome shotgun (WGS) entry which is preliminary data.</text>
</comment>
<sequence>MEKQFDYEDAFSRNIGWLSLEEQQLLRNKRIAIAGMGGVGGDHAVRMARLGAGRFTISDLDVFEQANFNRQYGATMDTVDQTKVEVMEKLLLSINPEADIRNFPDGVSDENVDDFLAGADLYIDSLDFFALDIRRTVFRRCRELGIPAITAAPMGMGTALLVFTPDSISFDDYFDFDSVESWEDKMIKFLIGLSPSMQQRHYLVGDSAIDFNTRKVPSTGLGISLAAGVACTTAVKLLLGRGPIVTAPSGLHFDAYRNKYVKTWRPGGNRNPLQRIMFMVVRTILKKQQRST</sequence>
<gene>
    <name evidence="2" type="ORF">KT71_09982</name>
</gene>
<evidence type="ECO:0000313" key="2">
    <source>
        <dbReference type="EMBL" id="EAQ98948.1"/>
    </source>
</evidence>
<dbReference type="GO" id="GO:0061504">
    <property type="term" value="P:cyclic threonylcarbamoyladenosine biosynthetic process"/>
    <property type="evidence" value="ECO:0007669"/>
    <property type="project" value="TreeGrafter"/>
</dbReference>
<evidence type="ECO:0000313" key="3">
    <source>
        <dbReference type="Proteomes" id="UP000019205"/>
    </source>
</evidence>
<protein>
    <submittedName>
        <fullName evidence="2">Dinucleotide-utilizing enzyme involved in molybdopterin and thiamine biosynthesis family 2</fullName>
    </submittedName>
</protein>
<organism evidence="2 3">
    <name type="scientific">Congregibacter litoralis KT71</name>
    <dbReference type="NCBI Taxonomy" id="314285"/>
    <lineage>
        <taxon>Bacteria</taxon>
        <taxon>Pseudomonadati</taxon>
        <taxon>Pseudomonadota</taxon>
        <taxon>Gammaproteobacteria</taxon>
        <taxon>Cellvibrionales</taxon>
        <taxon>Halieaceae</taxon>
        <taxon>Congregibacter</taxon>
    </lineage>
</organism>
<dbReference type="OrthoDB" id="272552at2"/>
<dbReference type="GO" id="GO:0008641">
    <property type="term" value="F:ubiquitin-like modifier activating enzyme activity"/>
    <property type="evidence" value="ECO:0007669"/>
    <property type="project" value="InterPro"/>
</dbReference>
<dbReference type="RefSeq" id="WP_008294424.1">
    <property type="nucleotide sequence ID" value="NZ_CM002299.1"/>
</dbReference>
<dbReference type="Proteomes" id="UP000019205">
    <property type="component" value="Chromosome"/>
</dbReference>
<name>A4A577_9GAMM</name>
<dbReference type="eggNOG" id="COG0476">
    <property type="taxonomic scope" value="Bacteria"/>
</dbReference>
<dbReference type="NCBIfam" id="NF006077">
    <property type="entry name" value="PRK08223.1"/>
    <property type="match status" value="1"/>
</dbReference>
<evidence type="ECO:0000259" key="1">
    <source>
        <dbReference type="Pfam" id="PF00899"/>
    </source>
</evidence>
<dbReference type="AlphaFoldDB" id="A4A577"/>
<dbReference type="CDD" id="cd01483">
    <property type="entry name" value="E1_enzyme_family"/>
    <property type="match status" value="1"/>
</dbReference>
<dbReference type="PANTHER" id="PTHR43267:SF1">
    <property type="entry name" value="TRNA THREONYLCARBAMOYLADENOSINE DEHYDRATASE"/>
    <property type="match status" value="1"/>
</dbReference>
<proteinExistence type="predicted"/>